<organism evidence="1 2">
    <name type="scientific">Gulo gulo</name>
    <name type="common">Wolverine</name>
    <name type="synonym">Gluton</name>
    <dbReference type="NCBI Taxonomy" id="48420"/>
    <lineage>
        <taxon>Eukaryota</taxon>
        <taxon>Metazoa</taxon>
        <taxon>Chordata</taxon>
        <taxon>Craniata</taxon>
        <taxon>Vertebrata</taxon>
        <taxon>Euteleostomi</taxon>
        <taxon>Mammalia</taxon>
        <taxon>Eutheria</taxon>
        <taxon>Laurasiatheria</taxon>
        <taxon>Carnivora</taxon>
        <taxon>Caniformia</taxon>
        <taxon>Musteloidea</taxon>
        <taxon>Mustelidae</taxon>
        <taxon>Guloninae</taxon>
        <taxon>Gulo</taxon>
    </lineage>
</organism>
<dbReference type="EMBL" id="CYRY02006479">
    <property type="protein sequence ID" value="VCW70869.1"/>
    <property type="molecule type" value="Genomic_DNA"/>
</dbReference>
<evidence type="ECO:0000313" key="2">
    <source>
        <dbReference type="Proteomes" id="UP000269945"/>
    </source>
</evidence>
<proteinExistence type="predicted"/>
<reference evidence="1 2" key="1">
    <citation type="submission" date="2018-10" db="EMBL/GenBank/DDBJ databases">
        <authorList>
            <person name="Ekblom R."/>
            <person name="Jareborg N."/>
        </authorList>
    </citation>
    <scope>NUCLEOTIDE SEQUENCE [LARGE SCALE GENOMIC DNA]</scope>
    <source>
        <tissue evidence="1">Muscle</tissue>
    </source>
</reference>
<accession>A0A9X9LKY1</accession>
<feature type="non-terminal residue" evidence="1">
    <location>
        <position position="1"/>
    </location>
</feature>
<dbReference type="Proteomes" id="UP000269945">
    <property type="component" value="Unassembled WGS sequence"/>
</dbReference>
<dbReference type="AlphaFoldDB" id="A0A9X9LKY1"/>
<sequence length="90" mass="10311">APHEGPPAPIPGREEEAQEVPGVEPQLPEVPGKLQSQHVFSHTQMVVLRWLFHCPLPPHRRKSKAYRRMLLQMKTMLKSQRINMSGKLSQ</sequence>
<keyword evidence="2" id="KW-1185">Reference proteome</keyword>
<protein>
    <submittedName>
        <fullName evidence="1">Uncharacterized protein</fullName>
    </submittedName>
</protein>
<evidence type="ECO:0000313" key="1">
    <source>
        <dbReference type="EMBL" id="VCW70869.1"/>
    </source>
</evidence>
<comment type="caution">
    <text evidence="1">The sequence shown here is derived from an EMBL/GenBank/DDBJ whole genome shotgun (WGS) entry which is preliminary data.</text>
</comment>
<name>A0A9X9LKY1_GULGU</name>
<gene>
    <name evidence="1" type="ORF">BN2614_LOCUS3</name>
</gene>